<dbReference type="EMBL" id="JAOVZQ010000001">
    <property type="protein sequence ID" value="MCY0092842.1"/>
    <property type="molecule type" value="Genomic_DNA"/>
</dbReference>
<dbReference type="PANTHER" id="PTHR23026">
    <property type="entry name" value="NADPH NITROREDUCTASE"/>
    <property type="match status" value="1"/>
</dbReference>
<protein>
    <submittedName>
        <fullName evidence="5">Nitroreductase family protein</fullName>
    </submittedName>
</protein>
<keyword evidence="6" id="KW-1185">Reference proteome</keyword>
<accession>A0ABT3YAC7</accession>
<evidence type="ECO:0000256" key="2">
    <source>
        <dbReference type="ARBA" id="ARBA00022643"/>
    </source>
</evidence>
<feature type="domain" description="Nitroreductase" evidence="4">
    <location>
        <begin position="32"/>
        <end position="200"/>
    </location>
</feature>
<dbReference type="RefSeq" id="WP_267610816.1">
    <property type="nucleotide sequence ID" value="NZ_JAOVZQ010000001.1"/>
</dbReference>
<dbReference type="CDD" id="cd02144">
    <property type="entry name" value="iodotyrosine_dehalogenase"/>
    <property type="match status" value="1"/>
</dbReference>
<evidence type="ECO:0000313" key="5">
    <source>
        <dbReference type="EMBL" id="MCY0092842.1"/>
    </source>
</evidence>
<keyword evidence="2" id="KW-0288">FMN</keyword>
<dbReference type="InterPro" id="IPR050627">
    <property type="entry name" value="Nitroreductase/BluB"/>
</dbReference>
<keyword evidence="1" id="KW-0285">Flavoprotein</keyword>
<evidence type="ECO:0000256" key="1">
    <source>
        <dbReference type="ARBA" id="ARBA00022630"/>
    </source>
</evidence>
<proteinExistence type="predicted"/>
<comment type="caution">
    <text evidence="5">The sequence shown here is derived from an EMBL/GenBank/DDBJ whole genome shotgun (WGS) entry which is preliminary data.</text>
</comment>
<dbReference type="InterPro" id="IPR029479">
    <property type="entry name" value="Nitroreductase"/>
</dbReference>
<organism evidence="5 6">
    <name type="scientific">Hoeflea ulvae</name>
    <dbReference type="NCBI Taxonomy" id="2983764"/>
    <lineage>
        <taxon>Bacteria</taxon>
        <taxon>Pseudomonadati</taxon>
        <taxon>Pseudomonadota</taxon>
        <taxon>Alphaproteobacteria</taxon>
        <taxon>Hyphomicrobiales</taxon>
        <taxon>Rhizobiaceae</taxon>
        <taxon>Hoeflea</taxon>
    </lineage>
</organism>
<dbReference type="SUPFAM" id="SSF55469">
    <property type="entry name" value="FMN-dependent nitroreductase-like"/>
    <property type="match status" value="1"/>
</dbReference>
<dbReference type="PANTHER" id="PTHR23026:SF90">
    <property type="entry name" value="IODOTYROSINE DEIODINASE 1"/>
    <property type="match status" value="1"/>
</dbReference>
<sequence length="225" mass="24790">MAKTAETIELSPLRVSGPEMQARSEEFLELMQKRRTVRDFSPEPVDPEIIRLAVRAAATAPSGANQQPWSFVAIGDPDTKRAIRLAAEEEERAFYAGRAGPQWLDALSHLGTDSEKPFLETAPWLIAIFAQRWGTDAEGRKIKHYYVTESVSIAIGILITSLHSAGLATLTHTPSPMGFLNQICGRPENEKPLVLLVVGHPAEGARVPAISRKPEQDVLYWKTSP</sequence>
<dbReference type="Proteomes" id="UP001081283">
    <property type="component" value="Unassembled WGS sequence"/>
</dbReference>
<dbReference type="InterPro" id="IPR000415">
    <property type="entry name" value="Nitroreductase-like"/>
</dbReference>
<evidence type="ECO:0000256" key="3">
    <source>
        <dbReference type="ARBA" id="ARBA00023002"/>
    </source>
</evidence>
<keyword evidence="3" id="KW-0560">Oxidoreductase</keyword>
<evidence type="ECO:0000313" key="6">
    <source>
        <dbReference type="Proteomes" id="UP001081283"/>
    </source>
</evidence>
<name>A0ABT3YAC7_9HYPH</name>
<reference evidence="5" key="1">
    <citation type="submission" date="2022-10" db="EMBL/GenBank/DDBJ databases">
        <title>Hoeflea sp. J2-29, isolated from marine algae.</title>
        <authorList>
            <person name="Kristyanto S."/>
            <person name="Kim J.M."/>
            <person name="Jeon C.O."/>
        </authorList>
    </citation>
    <scope>NUCLEOTIDE SEQUENCE</scope>
    <source>
        <strain evidence="5">J2-29</strain>
    </source>
</reference>
<gene>
    <name evidence="5" type="ORF">OEG82_02130</name>
</gene>
<dbReference type="Gene3D" id="3.40.109.10">
    <property type="entry name" value="NADH Oxidase"/>
    <property type="match status" value="1"/>
</dbReference>
<evidence type="ECO:0000259" key="4">
    <source>
        <dbReference type="Pfam" id="PF00881"/>
    </source>
</evidence>
<dbReference type="Pfam" id="PF00881">
    <property type="entry name" value="Nitroreductase"/>
    <property type="match status" value="1"/>
</dbReference>